<evidence type="ECO:0000256" key="3">
    <source>
        <dbReference type="ARBA" id="ARBA00022927"/>
    </source>
</evidence>
<evidence type="ECO:0000256" key="1">
    <source>
        <dbReference type="ARBA" id="ARBA00004308"/>
    </source>
</evidence>
<gene>
    <name evidence="7" type="ORF">OSTLU_50277</name>
</gene>
<name>A4S191_OSTLU</name>
<accession>A4S191</accession>
<dbReference type="InterPro" id="IPR011012">
    <property type="entry name" value="Longin-like_dom_sf"/>
</dbReference>
<protein>
    <recommendedName>
        <fullName evidence="6">MHD domain-containing protein</fullName>
    </recommendedName>
</protein>
<dbReference type="Proteomes" id="UP000001568">
    <property type="component" value="Chromosome 8"/>
</dbReference>
<dbReference type="KEGG" id="olu:OSTLU_50277"/>
<evidence type="ECO:0000256" key="5">
    <source>
        <dbReference type="PIRNR" id="PIRNR005992"/>
    </source>
</evidence>
<dbReference type="eggNOG" id="KOG2740">
    <property type="taxonomic scope" value="Eukaryota"/>
</dbReference>
<feature type="domain" description="MHD" evidence="6">
    <location>
        <begin position="181"/>
        <end position="423"/>
    </location>
</feature>
<keyword evidence="8" id="KW-1185">Reference proteome</keyword>
<dbReference type="PRINTS" id="PR00314">
    <property type="entry name" value="CLATHRINADPT"/>
</dbReference>
<dbReference type="GO" id="GO:0016192">
    <property type="term" value="P:vesicle-mediated transport"/>
    <property type="evidence" value="ECO:0007669"/>
    <property type="project" value="InterPro"/>
</dbReference>
<reference evidence="7 8" key="1">
    <citation type="journal article" date="2007" name="Proc. Natl. Acad. Sci. U.S.A.">
        <title>The tiny eukaryote Ostreococcus provides genomic insights into the paradox of plankton speciation.</title>
        <authorList>
            <person name="Palenik B."/>
            <person name="Grimwood J."/>
            <person name="Aerts A."/>
            <person name="Rouze P."/>
            <person name="Salamov A."/>
            <person name="Putnam N."/>
            <person name="Dupont C."/>
            <person name="Jorgensen R."/>
            <person name="Derelle E."/>
            <person name="Rombauts S."/>
            <person name="Zhou K."/>
            <person name="Otillar R."/>
            <person name="Merchant S.S."/>
            <person name="Podell S."/>
            <person name="Gaasterland T."/>
            <person name="Napoli C."/>
            <person name="Gendler K."/>
            <person name="Manuell A."/>
            <person name="Tai V."/>
            <person name="Vallon O."/>
            <person name="Piganeau G."/>
            <person name="Jancek S."/>
            <person name="Heijde M."/>
            <person name="Jabbari K."/>
            <person name="Bowler C."/>
            <person name="Lohr M."/>
            <person name="Robbens S."/>
            <person name="Werner G."/>
            <person name="Dubchak I."/>
            <person name="Pazour G.J."/>
            <person name="Ren Q."/>
            <person name="Paulsen I."/>
            <person name="Delwiche C."/>
            <person name="Schmutz J."/>
            <person name="Rokhsar D."/>
            <person name="Van de Peer Y."/>
            <person name="Moreau H."/>
            <person name="Grigoriev I.V."/>
        </authorList>
    </citation>
    <scope>NUCLEOTIDE SEQUENCE [LARGE SCALE GENOMIC DNA]</scope>
    <source>
        <strain evidence="7 8">CCE9901</strain>
    </source>
</reference>
<dbReference type="GO" id="GO:0012505">
    <property type="term" value="C:endomembrane system"/>
    <property type="evidence" value="ECO:0007669"/>
    <property type="project" value="UniProtKB-SubCell"/>
</dbReference>
<dbReference type="Gene3D" id="3.30.450.60">
    <property type="match status" value="1"/>
</dbReference>
<dbReference type="STRING" id="436017.A4S191"/>
<sequence length="424" mass="46376">MGIDSLFVVNNRTESLIAVKHWGAIAGSEICERVFEAHRRGQREGVDGDAACVDQGSYGFFLTRGEVTYVATCSRETAPLLVIEFLSQLYDVLRAYFGESVTETTLQEHHVTLYQLLDEMLDSGIPVNTHAGGLKVLVPPPNLYNRVTATVMGNQGVIVSDQDPLKLLPLPWRPNNIKYTSNEIYLDLIETIDATIDAEGKVLSSAVYGRIEVNSRLSGMPDINLTLSNSHLIEEYSFHPSVRLSRFASDRVVSFVPADGSSVLMSYKTANSDNLSSVPLPLYIRPQCAFGAQQGRVSVVVGSKPAFEKPVESVTLDVRLPSRVIGADPTSTHGDATFDVTSNTVHWVIEKFPADKTPCLSPAVAVAQRRVQLQEVVDITASFRVPGAGVSGIKVETLQVRNEKYKPTQGVRYHTRSGSVIVRA</sequence>
<comment type="similarity">
    <text evidence="5">Belongs to the adaptor complexes medium subunit family.</text>
</comment>
<dbReference type="PANTHER" id="PTHR10529">
    <property type="entry name" value="AP COMPLEX SUBUNIT MU"/>
    <property type="match status" value="1"/>
</dbReference>
<evidence type="ECO:0000256" key="2">
    <source>
        <dbReference type="ARBA" id="ARBA00022448"/>
    </source>
</evidence>
<dbReference type="Pfam" id="PF00928">
    <property type="entry name" value="Adap_comp_sub"/>
    <property type="match status" value="1"/>
</dbReference>
<dbReference type="EMBL" id="CP000588">
    <property type="protein sequence ID" value="ABO97617.1"/>
    <property type="molecule type" value="Genomic_DNA"/>
</dbReference>
<evidence type="ECO:0000313" key="8">
    <source>
        <dbReference type="Proteomes" id="UP000001568"/>
    </source>
</evidence>
<dbReference type="PIRSF" id="PIRSF005992">
    <property type="entry name" value="Clathrin_mu"/>
    <property type="match status" value="1"/>
</dbReference>
<organism evidence="7 8">
    <name type="scientific">Ostreococcus lucimarinus (strain CCE9901)</name>
    <dbReference type="NCBI Taxonomy" id="436017"/>
    <lineage>
        <taxon>Eukaryota</taxon>
        <taxon>Viridiplantae</taxon>
        <taxon>Chlorophyta</taxon>
        <taxon>Mamiellophyceae</taxon>
        <taxon>Mamiellales</taxon>
        <taxon>Bathycoccaceae</taxon>
        <taxon>Ostreococcus</taxon>
    </lineage>
</organism>
<dbReference type="InterPro" id="IPR028565">
    <property type="entry name" value="MHD"/>
</dbReference>
<dbReference type="InterPro" id="IPR036168">
    <property type="entry name" value="AP2_Mu_C_sf"/>
</dbReference>
<keyword evidence="2 5" id="KW-0813">Transport</keyword>
<keyword evidence="4" id="KW-0472">Membrane</keyword>
<dbReference type="SUPFAM" id="SSF64356">
    <property type="entry name" value="SNARE-like"/>
    <property type="match status" value="1"/>
</dbReference>
<evidence type="ECO:0000259" key="6">
    <source>
        <dbReference type="PROSITE" id="PS51072"/>
    </source>
</evidence>
<evidence type="ECO:0000256" key="4">
    <source>
        <dbReference type="ARBA" id="ARBA00023136"/>
    </source>
</evidence>
<dbReference type="GO" id="GO:0030131">
    <property type="term" value="C:clathrin adaptor complex"/>
    <property type="evidence" value="ECO:0007669"/>
    <property type="project" value="UniProtKB-UniRule"/>
</dbReference>
<dbReference type="GeneID" id="5003413"/>
<keyword evidence="3 5" id="KW-0653">Protein transport</keyword>
<dbReference type="PROSITE" id="PS51072">
    <property type="entry name" value="MHD"/>
    <property type="match status" value="1"/>
</dbReference>
<dbReference type="Gramene" id="ABO97617">
    <property type="protein sequence ID" value="ABO97617"/>
    <property type="gene ID" value="OSTLU_50277"/>
</dbReference>
<dbReference type="InterPro" id="IPR050431">
    <property type="entry name" value="Adaptor_comp_med_subunit"/>
</dbReference>
<dbReference type="HOGENOM" id="CLU_026996_6_2_1"/>
<dbReference type="OMA" id="INVHFTI"/>
<dbReference type="Gene3D" id="2.60.40.1170">
    <property type="entry name" value="Mu homology domain, subdomain B"/>
    <property type="match status" value="2"/>
</dbReference>
<dbReference type="CDD" id="cd09252">
    <property type="entry name" value="AP-3_Mu3_Cterm"/>
    <property type="match status" value="1"/>
</dbReference>
<proteinExistence type="inferred from homology"/>
<dbReference type="SUPFAM" id="SSF49447">
    <property type="entry name" value="Second domain of Mu2 adaptin subunit (ap50) of ap2 adaptor"/>
    <property type="match status" value="1"/>
</dbReference>
<dbReference type="GO" id="GO:0006886">
    <property type="term" value="P:intracellular protein transport"/>
    <property type="evidence" value="ECO:0007669"/>
    <property type="project" value="UniProtKB-UniRule"/>
</dbReference>
<dbReference type="GO" id="GO:0009630">
    <property type="term" value="P:gravitropism"/>
    <property type="evidence" value="ECO:0007669"/>
    <property type="project" value="EnsemblPlants"/>
</dbReference>
<dbReference type="CDD" id="cd14837">
    <property type="entry name" value="AP3_Mu_N"/>
    <property type="match status" value="1"/>
</dbReference>
<dbReference type="AlphaFoldDB" id="A4S191"/>
<dbReference type="InterPro" id="IPR001392">
    <property type="entry name" value="Clathrin_mu"/>
</dbReference>
<dbReference type="RefSeq" id="XP_001419324.1">
    <property type="nucleotide sequence ID" value="XM_001419287.1"/>
</dbReference>
<dbReference type="OrthoDB" id="870at2759"/>
<evidence type="ECO:0000313" key="7">
    <source>
        <dbReference type="EMBL" id="ABO97617.1"/>
    </source>
</evidence>
<comment type="subcellular location">
    <subcellularLocation>
        <location evidence="1">Endomembrane system</location>
    </subcellularLocation>
</comment>